<evidence type="ECO:0000256" key="3">
    <source>
        <dbReference type="ARBA" id="ARBA00022840"/>
    </source>
</evidence>
<keyword evidence="4" id="KW-0169">Cobalamin biosynthesis</keyword>
<proteinExistence type="inferred from homology"/>
<comment type="catalytic activity">
    <reaction evidence="4">
        <text>2 cob(II)yrinate a,c diamide + reduced [electron-transfer flavoprotein] + 2 ATP = 2 adenosylcob(III)yrinate a,c-diamide + 2 triphosphate + oxidized [electron-transfer flavoprotein] + 3 H(+)</text>
        <dbReference type="Rhea" id="RHEA:11528"/>
        <dbReference type="Rhea" id="RHEA-COMP:10685"/>
        <dbReference type="Rhea" id="RHEA-COMP:10686"/>
        <dbReference type="ChEBI" id="CHEBI:15378"/>
        <dbReference type="ChEBI" id="CHEBI:18036"/>
        <dbReference type="ChEBI" id="CHEBI:30616"/>
        <dbReference type="ChEBI" id="CHEBI:57692"/>
        <dbReference type="ChEBI" id="CHEBI:58307"/>
        <dbReference type="ChEBI" id="CHEBI:58503"/>
        <dbReference type="ChEBI" id="CHEBI:58537"/>
        <dbReference type="EC" id="2.5.1.17"/>
    </reaction>
</comment>
<organism evidence="6 7">
    <name type="scientific">Ancylobacter koreensis</name>
    <dbReference type="NCBI Taxonomy" id="266121"/>
    <lineage>
        <taxon>Bacteria</taxon>
        <taxon>Pseudomonadati</taxon>
        <taxon>Pseudomonadota</taxon>
        <taxon>Alphaproteobacteria</taxon>
        <taxon>Hyphomicrobiales</taxon>
        <taxon>Xanthobacteraceae</taxon>
        <taxon>Ancylobacter</taxon>
    </lineage>
</organism>
<keyword evidence="3 4" id="KW-0067">ATP-binding</keyword>
<evidence type="ECO:0000259" key="5">
    <source>
        <dbReference type="Pfam" id="PF01923"/>
    </source>
</evidence>
<name>A0ABT0DH04_9HYPH</name>
<feature type="domain" description="Cobalamin adenosyltransferase-like" evidence="5">
    <location>
        <begin position="7"/>
        <end position="178"/>
    </location>
</feature>
<comment type="catalytic activity">
    <reaction evidence="4">
        <text>2 cob(II)alamin + reduced [electron-transfer flavoprotein] + 2 ATP = 2 adenosylcob(III)alamin + 2 triphosphate + oxidized [electron-transfer flavoprotein] + 3 H(+)</text>
        <dbReference type="Rhea" id="RHEA:28671"/>
        <dbReference type="Rhea" id="RHEA-COMP:10685"/>
        <dbReference type="Rhea" id="RHEA-COMP:10686"/>
        <dbReference type="ChEBI" id="CHEBI:15378"/>
        <dbReference type="ChEBI" id="CHEBI:16304"/>
        <dbReference type="ChEBI" id="CHEBI:18036"/>
        <dbReference type="ChEBI" id="CHEBI:18408"/>
        <dbReference type="ChEBI" id="CHEBI:30616"/>
        <dbReference type="ChEBI" id="CHEBI:57692"/>
        <dbReference type="ChEBI" id="CHEBI:58307"/>
        <dbReference type="EC" id="2.5.1.17"/>
    </reaction>
</comment>
<dbReference type="Pfam" id="PF01923">
    <property type="entry name" value="Cob_adeno_trans"/>
    <property type="match status" value="1"/>
</dbReference>
<protein>
    <recommendedName>
        <fullName evidence="4">Corrinoid adenosyltransferase</fullName>
        <ecNumber evidence="4">2.5.1.17</ecNumber>
    </recommendedName>
    <alternativeName>
        <fullName evidence="4">Cob(II)alamin adenosyltransferase</fullName>
    </alternativeName>
    <alternativeName>
        <fullName evidence="4">Cob(II)yrinic acid a,c-diamide adenosyltransferase</fullName>
    </alternativeName>
    <alternativeName>
        <fullName evidence="4">Cobinamide/cobalamin adenosyltransferase</fullName>
    </alternativeName>
</protein>
<dbReference type="PANTHER" id="PTHR12213:SF0">
    <property type="entry name" value="CORRINOID ADENOSYLTRANSFERASE MMAB"/>
    <property type="match status" value="1"/>
</dbReference>
<dbReference type="InterPro" id="IPR016030">
    <property type="entry name" value="CblAdoTrfase-like"/>
</dbReference>
<keyword evidence="2 4" id="KW-0547">Nucleotide-binding</keyword>
<reference evidence="6 7" key="1">
    <citation type="submission" date="2022-04" db="EMBL/GenBank/DDBJ databases">
        <authorList>
            <person name="Grouzdev D.S."/>
            <person name="Pantiukh K.S."/>
            <person name="Krutkina M.S."/>
        </authorList>
    </citation>
    <scope>NUCLEOTIDE SEQUENCE [LARGE SCALE GENOMIC DNA]</scope>
    <source>
        <strain evidence="6 7">Jip08</strain>
    </source>
</reference>
<dbReference type="PANTHER" id="PTHR12213">
    <property type="entry name" value="CORRINOID ADENOSYLTRANSFERASE"/>
    <property type="match status" value="1"/>
</dbReference>
<evidence type="ECO:0000256" key="4">
    <source>
        <dbReference type="RuleBase" id="RU366026"/>
    </source>
</evidence>
<accession>A0ABT0DH04</accession>
<dbReference type="EC" id="2.5.1.17" evidence="4"/>
<gene>
    <name evidence="6" type="ORF">MWN33_00730</name>
</gene>
<dbReference type="InterPro" id="IPR036451">
    <property type="entry name" value="CblAdoTrfase-like_sf"/>
</dbReference>
<dbReference type="NCBIfam" id="TIGR00636">
    <property type="entry name" value="PduO_Nterm"/>
    <property type="match status" value="1"/>
</dbReference>
<dbReference type="EMBL" id="JALKCG010000001">
    <property type="protein sequence ID" value="MCK0206555.1"/>
    <property type="molecule type" value="Genomic_DNA"/>
</dbReference>
<reference evidence="7" key="2">
    <citation type="submission" date="2023-07" db="EMBL/GenBank/DDBJ databases">
        <title>Ancylobacter moscoviensis sp. nov., facultatively methylotrophic bacteria from activated sludge and the reclassification of Starkeya novella (Starkey 1934) Kelly et al. 2000 as Ancylobacter novellus comb. nov., Starkeya koreensis Im et al. 2006 as Ancylobacter koreensis comb.nov., Angulomicrobium tetraedrale Vasil'eva et al. 1986 as Ancylobacter tetraedralis comb. nov., Angulomicrobium amanitiforme Fritz et al. 2004 as Ancylobacter amanitiformis comb. nov. and Methylorhabdus multivorans Doronina et al. 1996 as Ancylobacter multivorans comb. nov. and emended description of the genus Ancylobacter.</title>
        <authorList>
            <person name="Doronina N."/>
            <person name="Chemodurova A."/>
            <person name="Grouzdev D."/>
            <person name="Koziaeva V."/>
            <person name="Shi W."/>
            <person name="Wu L."/>
            <person name="Kaparullina E."/>
        </authorList>
    </citation>
    <scope>NUCLEOTIDE SEQUENCE [LARGE SCALE GENOMIC DNA]</scope>
    <source>
        <strain evidence="7">Jip08</strain>
    </source>
</reference>
<comment type="pathway">
    <text evidence="4">Cofactor biosynthesis; adenosylcobalamin biosynthesis; adenosylcobalamin from cob(II)yrinate a,c-diamide: step 2/7.</text>
</comment>
<dbReference type="Proteomes" id="UP001202867">
    <property type="component" value="Unassembled WGS sequence"/>
</dbReference>
<dbReference type="GO" id="GO:0008817">
    <property type="term" value="F:corrinoid adenosyltransferase activity"/>
    <property type="evidence" value="ECO:0007669"/>
    <property type="project" value="UniProtKB-EC"/>
</dbReference>
<sequence length="201" mass="21348">MVVLNRIYTRTGDDGTTALSSGERRAKHDLRVNAYGTVDETNAAIGVARLHTGADTGLADIDAMLARIQNDLFDLGADFATPDTGEPLGYEPLRIVPSQVDRLERDIDALNGALKPLRSFVLPAGTPAAAHLHVARTVCRRAERLAVELSRAPGEIVSPAAVKYLNRLSDLLFVMSRAANARAGGPEGGDVLWVPAAGRGD</sequence>
<keyword evidence="7" id="KW-1185">Reference proteome</keyword>
<dbReference type="SUPFAM" id="SSF89028">
    <property type="entry name" value="Cobalamin adenosyltransferase-like"/>
    <property type="match status" value="1"/>
</dbReference>
<evidence type="ECO:0000256" key="1">
    <source>
        <dbReference type="ARBA" id="ARBA00022679"/>
    </source>
</evidence>
<keyword evidence="1 4" id="KW-0808">Transferase</keyword>
<comment type="caution">
    <text evidence="6">The sequence shown here is derived from an EMBL/GenBank/DDBJ whole genome shotgun (WGS) entry which is preliminary data.</text>
</comment>
<dbReference type="RefSeq" id="WP_247198167.1">
    <property type="nucleotide sequence ID" value="NZ_JALKCG010000001.1"/>
</dbReference>
<evidence type="ECO:0000313" key="7">
    <source>
        <dbReference type="Proteomes" id="UP001202867"/>
    </source>
</evidence>
<dbReference type="InterPro" id="IPR029499">
    <property type="entry name" value="PduO-typ"/>
</dbReference>
<comment type="similarity">
    <text evidence="4">Belongs to the Cob(I)alamin adenosyltransferase family.</text>
</comment>
<evidence type="ECO:0000256" key="2">
    <source>
        <dbReference type="ARBA" id="ARBA00022741"/>
    </source>
</evidence>
<evidence type="ECO:0000313" key="6">
    <source>
        <dbReference type="EMBL" id="MCK0206555.1"/>
    </source>
</evidence>
<dbReference type="Gene3D" id="1.20.1200.10">
    <property type="entry name" value="Cobalamin adenosyltransferase-like"/>
    <property type="match status" value="1"/>
</dbReference>